<evidence type="ECO:0000256" key="4">
    <source>
        <dbReference type="ARBA" id="ARBA00023163"/>
    </source>
</evidence>
<dbReference type="EMBL" id="JAANIU010001590">
    <property type="protein sequence ID" value="KAG1566879.1"/>
    <property type="molecule type" value="Genomic_DNA"/>
</dbReference>
<dbReference type="GO" id="GO:0030466">
    <property type="term" value="P:silent mating-type cassette heterochromatin formation"/>
    <property type="evidence" value="ECO:0007669"/>
    <property type="project" value="EnsemblFungi"/>
</dbReference>
<dbReference type="GO" id="GO:0006335">
    <property type="term" value="P:DNA replication-dependent chromatin assembly"/>
    <property type="evidence" value="ECO:0007669"/>
    <property type="project" value="EnsemblFungi"/>
</dbReference>
<keyword evidence="4" id="KW-0804">Transcription</keyword>
<dbReference type="GO" id="GO:0000781">
    <property type="term" value="C:chromosome, telomeric region"/>
    <property type="evidence" value="ECO:0007669"/>
    <property type="project" value="GOC"/>
</dbReference>
<name>A0A9P6YY25_9FUNG</name>
<dbReference type="OMA" id="DYADQEM"/>
<keyword evidence="6" id="KW-0539">Nucleus</keyword>
<proteinExistence type="inferred from homology"/>
<protein>
    <recommendedName>
        <fullName evidence="7">Anti-silencing function protein 1</fullName>
    </recommendedName>
</protein>
<dbReference type="AlphaFoldDB" id="A0A9P6YY25"/>
<comment type="subcellular location">
    <subcellularLocation>
        <location evidence="1">Nucleus</location>
    </subcellularLocation>
</comment>
<dbReference type="Gene3D" id="2.60.40.1490">
    <property type="entry name" value="Histone chaperone ASF1-like"/>
    <property type="match status" value="1"/>
</dbReference>
<dbReference type="GO" id="GO:0032968">
    <property type="term" value="P:positive regulation of transcription elongation by RNA polymerase II"/>
    <property type="evidence" value="ECO:0007669"/>
    <property type="project" value="EnsemblFungi"/>
</dbReference>
<dbReference type="GO" id="GO:0005829">
    <property type="term" value="C:cytosol"/>
    <property type="evidence" value="ECO:0007669"/>
    <property type="project" value="EnsemblFungi"/>
</dbReference>
<dbReference type="Pfam" id="PF04729">
    <property type="entry name" value="ASF1_hist_chap"/>
    <property type="match status" value="1"/>
</dbReference>
<evidence type="ECO:0000256" key="6">
    <source>
        <dbReference type="ARBA" id="ARBA00023242"/>
    </source>
</evidence>
<evidence type="ECO:0000313" key="9">
    <source>
        <dbReference type="Proteomes" id="UP000740926"/>
    </source>
</evidence>
<reference evidence="8 9" key="1">
    <citation type="journal article" date="2020" name="Microb. Genom.">
        <title>Genetic diversity of clinical and environmental Mucorales isolates obtained from an investigation of mucormycosis cases among solid organ transplant recipients.</title>
        <authorList>
            <person name="Nguyen M.H."/>
            <person name="Kaul D."/>
            <person name="Muto C."/>
            <person name="Cheng S.J."/>
            <person name="Richter R.A."/>
            <person name="Bruno V.M."/>
            <person name="Liu G."/>
            <person name="Beyhan S."/>
            <person name="Sundermann A.J."/>
            <person name="Mounaud S."/>
            <person name="Pasculle A.W."/>
            <person name="Nierman W.C."/>
            <person name="Driscoll E."/>
            <person name="Cumbie R."/>
            <person name="Clancy C.J."/>
            <person name="Dupont C.L."/>
        </authorList>
    </citation>
    <scope>NUCLEOTIDE SEQUENCE [LARGE SCALE GENOMIC DNA]</scope>
    <source>
        <strain evidence="8 9">GL24</strain>
    </source>
</reference>
<dbReference type="GO" id="GO:0070775">
    <property type="term" value="C:H3 histone acetyltransferase complex"/>
    <property type="evidence" value="ECO:0007669"/>
    <property type="project" value="EnsemblFungi"/>
</dbReference>
<dbReference type="PANTHER" id="PTHR12040">
    <property type="entry name" value="ANTI-SILENCING PROTEIN 1"/>
    <property type="match status" value="1"/>
</dbReference>
<gene>
    <name evidence="8" type="ORF">G6F50_008728</name>
</gene>
<dbReference type="InterPro" id="IPR036747">
    <property type="entry name" value="ASF1-like_sf"/>
</dbReference>
<dbReference type="PANTHER" id="PTHR12040:SF0">
    <property type="entry name" value="HISTONE CHAPERONE ASF1"/>
    <property type="match status" value="1"/>
</dbReference>
<comment type="caution">
    <text evidence="8">The sequence shown here is derived from an EMBL/GenBank/DDBJ whole genome shotgun (WGS) entry which is preliminary data.</text>
</comment>
<dbReference type="Proteomes" id="UP000740926">
    <property type="component" value="Unassembled WGS sequence"/>
</dbReference>
<dbReference type="SUPFAM" id="SSF101546">
    <property type="entry name" value="ASF1-like"/>
    <property type="match status" value="1"/>
</dbReference>
<keyword evidence="3" id="KW-0805">Transcription regulation</keyword>
<dbReference type="GO" id="GO:0010698">
    <property type="term" value="F:acetyltransferase activator activity"/>
    <property type="evidence" value="ECO:0007669"/>
    <property type="project" value="EnsemblFungi"/>
</dbReference>
<dbReference type="GO" id="GO:0006337">
    <property type="term" value="P:nucleosome disassembly"/>
    <property type="evidence" value="ECO:0007669"/>
    <property type="project" value="EnsemblFungi"/>
</dbReference>
<dbReference type="GO" id="GO:0031509">
    <property type="term" value="P:subtelomeric heterochromatin formation"/>
    <property type="evidence" value="ECO:0007669"/>
    <property type="project" value="EnsemblFungi"/>
</dbReference>
<sequence>MSLVNILNIQVLDNPTAFTNPFQFEITFECNAPLEDDLEWKMVYVGAAETSEYDQVLESIMVGPIPVGTNKFVFAADAPKIELLPKKDLLEVTVVLLSCLYKEKEFVRVGYYVNNEYTEEELRENPPEDVVIEKLQRNILADKPKVTRYTIDWSNQQNQIPQQTEPADQDMMVQ</sequence>
<keyword evidence="9" id="KW-1185">Reference proteome</keyword>
<comment type="similarity">
    <text evidence="2">Belongs to the ASF1 family.</text>
</comment>
<accession>A0A9P6YY25</accession>
<evidence type="ECO:0000256" key="3">
    <source>
        <dbReference type="ARBA" id="ARBA00023015"/>
    </source>
</evidence>
<keyword evidence="5" id="KW-0143">Chaperone</keyword>
<dbReference type="InterPro" id="IPR006818">
    <property type="entry name" value="ASF1-like"/>
</dbReference>
<evidence type="ECO:0000256" key="5">
    <source>
        <dbReference type="ARBA" id="ARBA00023186"/>
    </source>
</evidence>
<organism evidence="8 9">
    <name type="scientific">Rhizopus delemar</name>
    <dbReference type="NCBI Taxonomy" id="936053"/>
    <lineage>
        <taxon>Eukaryota</taxon>
        <taxon>Fungi</taxon>
        <taxon>Fungi incertae sedis</taxon>
        <taxon>Mucoromycota</taxon>
        <taxon>Mucoromycotina</taxon>
        <taxon>Mucoromycetes</taxon>
        <taxon>Mucorales</taxon>
        <taxon>Mucorineae</taxon>
        <taxon>Rhizopodaceae</taxon>
        <taxon>Rhizopus</taxon>
    </lineage>
</organism>
<evidence type="ECO:0000256" key="1">
    <source>
        <dbReference type="ARBA" id="ARBA00004123"/>
    </source>
</evidence>
<evidence type="ECO:0000313" key="8">
    <source>
        <dbReference type="EMBL" id="KAG1566879.1"/>
    </source>
</evidence>
<dbReference type="FunFam" id="2.60.40.1490:FF:000001">
    <property type="entry name" value="Histone chaperone ASF1"/>
    <property type="match status" value="1"/>
</dbReference>
<evidence type="ECO:0000256" key="2">
    <source>
        <dbReference type="ARBA" id="ARBA00006051"/>
    </source>
</evidence>
<dbReference type="GO" id="GO:0033554">
    <property type="term" value="P:cellular response to stress"/>
    <property type="evidence" value="ECO:0007669"/>
    <property type="project" value="EnsemblFungi"/>
</dbReference>
<dbReference type="GO" id="GO:0005634">
    <property type="term" value="C:nucleus"/>
    <property type="evidence" value="ECO:0007669"/>
    <property type="project" value="UniProtKB-SubCell"/>
</dbReference>
<evidence type="ECO:0000256" key="7">
    <source>
        <dbReference type="ARBA" id="ARBA00032776"/>
    </source>
</evidence>
<dbReference type="GO" id="GO:0042393">
    <property type="term" value="F:histone binding"/>
    <property type="evidence" value="ECO:0007669"/>
    <property type="project" value="EnsemblFungi"/>
</dbReference>